<evidence type="ECO:0000313" key="2">
    <source>
        <dbReference type="Proteomes" id="UP000021315"/>
    </source>
</evidence>
<dbReference type="PANTHER" id="PTHR48100:SF59">
    <property type="entry name" value="ADENOSYLCOBALAMIN_ALPHA-RIBAZOLE PHOSPHATASE"/>
    <property type="match status" value="1"/>
</dbReference>
<name>A0A080M4R5_9PROT</name>
<comment type="caution">
    <text evidence="1">The sequence shown here is derived from an EMBL/GenBank/DDBJ whole genome shotgun (WGS) entry which is preliminary data.</text>
</comment>
<accession>A0A080M4R5</accession>
<sequence>MLGTCFLLWTIVQLFLIRHPPPRLAAGVCYGQLDVDSEDPQPAARRLRALLPDATPVIASPLRRARALAEALHPQPVFDERLLEIDFGEWEGVAWEQIDRRLLDAWAADVLHFVTPGGESVAMLQARALDCVRSLRGNHVALVTHAGVIRAMLGHWLQLPIDEWSQLRLDFGSLTLLEIDASRDGLQWTESGRPHAPGILHYLNQ</sequence>
<dbReference type="GO" id="GO:0005737">
    <property type="term" value="C:cytoplasm"/>
    <property type="evidence" value="ECO:0007669"/>
    <property type="project" value="TreeGrafter"/>
</dbReference>
<evidence type="ECO:0000313" key="1">
    <source>
        <dbReference type="EMBL" id="KFB75475.1"/>
    </source>
</evidence>
<dbReference type="Proteomes" id="UP000021315">
    <property type="component" value="Unassembled WGS sequence"/>
</dbReference>
<dbReference type="PANTHER" id="PTHR48100">
    <property type="entry name" value="BROAD-SPECIFICITY PHOSPHATASE YOR283W-RELATED"/>
    <property type="match status" value="1"/>
</dbReference>
<reference evidence="1" key="1">
    <citation type="submission" date="2014-02" db="EMBL/GenBank/DDBJ databases">
        <title>Expanding our view of genomic diversity in Candidatus Accumulibacter clades.</title>
        <authorList>
            <person name="Skennerton C.T."/>
            <person name="Barr J.J."/>
            <person name="Slater F.R."/>
            <person name="Bond P.L."/>
            <person name="Tyson G.W."/>
        </authorList>
    </citation>
    <scope>NUCLEOTIDE SEQUENCE [LARGE SCALE GENOMIC DNA]</scope>
</reference>
<keyword evidence="1" id="KW-0378">Hydrolase</keyword>
<dbReference type="Pfam" id="PF00300">
    <property type="entry name" value="His_Phos_1"/>
    <property type="match status" value="1"/>
</dbReference>
<dbReference type="InterPro" id="IPR050275">
    <property type="entry name" value="PGM_Phosphatase"/>
</dbReference>
<organism evidence="1 2">
    <name type="scientific">Candidatus Accumulibacter cognatus</name>
    <dbReference type="NCBI Taxonomy" id="2954383"/>
    <lineage>
        <taxon>Bacteria</taxon>
        <taxon>Pseudomonadati</taxon>
        <taxon>Pseudomonadota</taxon>
        <taxon>Betaproteobacteria</taxon>
        <taxon>Candidatus Accumulibacter</taxon>
    </lineage>
</organism>
<dbReference type="InterPro" id="IPR013078">
    <property type="entry name" value="His_Pase_superF_clade-1"/>
</dbReference>
<proteinExistence type="predicted"/>
<dbReference type="STRING" id="1453999.AW06_003467"/>
<dbReference type="EMBL" id="JDST02000084">
    <property type="protein sequence ID" value="KFB75475.1"/>
    <property type="molecule type" value="Genomic_DNA"/>
</dbReference>
<dbReference type="AlphaFoldDB" id="A0A080M4R5"/>
<dbReference type="GO" id="GO:0016791">
    <property type="term" value="F:phosphatase activity"/>
    <property type="evidence" value="ECO:0007669"/>
    <property type="project" value="TreeGrafter"/>
</dbReference>
<gene>
    <name evidence="1" type="primary">pspB</name>
    <name evidence="1" type="ORF">AW06_003467</name>
</gene>
<dbReference type="EC" id="3.1.3.3" evidence="1"/>
<dbReference type="CDD" id="cd07067">
    <property type="entry name" value="HP_PGM_like"/>
    <property type="match status" value="1"/>
</dbReference>
<dbReference type="SUPFAM" id="SSF53254">
    <property type="entry name" value="Phosphoglycerate mutase-like"/>
    <property type="match status" value="1"/>
</dbReference>
<protein>
    <submittedName>
        <fullName evidence="1">Phosphoserine phosphatase 2</fullName>
        <ecNumber evidence="1">3.1.3.3</ecNumber>
    </submittedName>
</protein>
<dbReference type="Gene3D" id="3.40.50.1240">
    <property type="entry name" value="Phosphoglycerate mutase-like"/>
    <property type="match status" value="1"/>
</dbReference>
<keyword evidence="2" id="KW-1185">Reference proteome</keyword>
<dbReference type="SMART" id="SM00855">
    <property type="entry name" value="PGAM"/>
    <property type="match status" value="1"/>
</dbReference>
<dbReference type="InterPro" id="IPR029033">
    <property type="entry name" value="His_PPase_superfam"/>
</dbReference>